<evidence type="ECO:0000313" key="3">
    <source>
        <dbReference type="Proteomes" id="UP000554482"/>
    </source>
</evidence>
<sequence>MDIIISSSESSSIEQPSASKKSPSVEQPSASKEHIKMRTTTRYTTIQLEKMKTVAISLGWKMPGSTGAGNTEVLALCREIGVTRQQFRCWVYHNKKKYA</sequence>
<comment type="caution">
    <text evidence="2">The sequence shown here is derived from an EMBL/GenBank/DDBJ whole genome shotgun (WGS) entry which is preliminary data.</text>
</comment>
<proteinExistence type="predicted"/>
<dbReference type="AlphaFoldDB" id="A0A7J6WXK6"/>
<evidence type="ECO:0008006" key="4">
    <source>
        <dbReference type="Google" id="ProtNLM"/>
    </source>
</evidence>
<dbReference type="Proteomes" id="UP000554482">
    <property type="component" value="Unassembled WGS sequence"/>
</dbReference>
<protein>
    <recommendedName>
        <fullName evidence="4">Homeobox domain-containing protein</fullName>
    </recommendedName>
</protein>
<evidence type="ECO:0000313" key="2">
    <source>
        <dbReference type="EMBL" id="KAF5200842.1"/>
    </source>
</evidence>
<dbReference type="Gene3D" id="1.10.10.60">
    <property type="entry name" value="Homeodomain-like"/>
    <property type="match status" value="1"/>
</dbReference>
<dbReference type="SUPFAM" id="SSF46689">
    <property type="entry name" value="Homeodomain-like"/>
    <property type="match status" value="1"/>
</dbReference>
<feature type="compositionally biased region" description="Low complexity" evidence="1">
    <location>
        <begin position="1"/>
        <end position="22"/>
    </location>
</feature>
<organism evidence="2 3">
    <name type="scientific">Thalictrum thalictroides</name>
    <name type="common">Rue-anemone</name>
    <name type="synonym">Anemone thalictroides</name>
    <dbReference type="NCBI Taxonomy" id="46969"/>
    <lineage>
        <taxon>Eukaryota</taxon>
        <taxon>Viridiplantae</taxon>
        <taxon>Streptophyta</taxon>
        <taxon>Embryophyta</taxon>
        <taxon>Tracheophyta</taxon>
        <taxon>Spermatophyta</taxon>
        <taxon>Magnoliopsida</taxon>
        <taxon>Ranunculales</taxon>
        <taxon>Ranunculaceae</taxon>
        <taxon>Thalictroideae</taxon>
        <taxon>Thalictrum</taxon>
    </lineage>
</organism>
<evidence type="ECO:0000256" key="1">
    <source>
        <dbReference type="SAM" id="MobiDB-lite"/>
    </source>
</evidence>
<name>A0A7J6WXK6_THATH</name>
<dbReference type="InterPro" id="IPR009057">
    <property type="entry name" value="Homeodomain-like_sf"/>
</dbReference>
<keyword evidence="3" id="KW-1185">Reference proteome</keyword>
<accession>A0A7J6WXK6</accession>
<feature type="region of interest" description="Disordered" evidence="1">
    <location>
        <begin position="1"/>
        <end position="38"/>
    </location>
</feature>
<reference evidence="2 3" key="1">
    <citation type="submission" date="2020-06" db="EMBL/GenBank/DDBJ databases">
        <title>Transcriptomic and genomic resources for Thalictrum thalictroides and T. hernandezii: Facilitating candidate gene discovery in an emerging model plant lineage.</title>
        <authorList>
            <person name="Arias T."/>
            <person name="Riano-Pachon D.M."/>
            <person name="Di Stilio V.S."/>
        </authorList>
    </citation>
    <scope>NUCLEOTIDE SEQUENCE [LARGE SCALE GENOMIC DNA]</scope>
    <source>
        <strain evidence="3">cv. WT478/WT964</strain>
        <tissue evidence="2">Leaves</tissue>
    </source>
</reference>
<dbReference type="EMBL" id="JABWDY010010207">
    <property type="protein sequence ID" value="KAF5200842.1"/>
    <property type="molecule type" value="Genomic_DNA"/>
</dbReference>
<gene>
    <name evidence="2" type="ORF">FRX31_009572</name>
</gene>